<name>A0A4U1MNE9_9BACL</name>
<reference evidence="1 2" key="1">
    <citation type="submission" date="2019-04" db="EMBL/GenBank/DDBJ databases">
        <title>Genome sequence of Bacillus hwajinpoensis strain Y2.</title>
        <authorList>
            <person name="Fair J.L."/>
            <person name="Maclea K.S."/>
        </authorList>
    </citation>
    <scope>NUCLEOTIDE SEQUENCE [LARGE SCALE GENOMIC DNA]</scope>
    <source>
        <strain evidence="1 2">Y2</strain>
    </source>
</reference>
<proteinExistence type="predicted"/>
<comment type="caution">
    <text evidence="1">The sequence shown here is derived from an EMBL/GenBank/DDBJ whole genome shotgun (WGS) entry which is preliminary data.</text>
</comment>
<dbReference type="Proteomes" id="UP000310541">
    <property type="component" value="Unassembled WGS sequence"/>
</dbReference>
<protein>
    <submittedName>
        <fullName evidence="1">Uncharacterized protein</fullName>
    </submittedName>
</protein>
<evidence type="ECO:0000313" key="1">
    <source>
        <dbReference type="EMBL" id="TKD72266.1"/>
    </source>
</evidence>
<sequence>MMPCALGIIVKLEDGRLVFDPIRCFDCYAEVVAWDDEQHEAEALRQFKVKSTKRMKNPGRERLFKARNRGTGHWYKKEDPKAKRRVQKQFRKKMKTTTHLPGAKEYHTYGWETW</sequence>
<dbReference type="AlphaFoldDB" id="A0A4U1MNE9"/>
<accession>A0A4U1MNE9</accession>
<evidence type="ECO:0000313" key="2">
    <source>
        <dbReference type="Proteomes" id="UP000310541"/>
    </source>
</evidence>
<dbReference type="RefSeq" id="WP_136946117.1">
    <property type="nucleotide sequence ID" value="NZ_SWFM01000001.1"/>
</dbReference>
<dbReference type="EMBL" id="SWFM01000001">
    <property type="protein sequence ID" value="TKD72266.1"/>
    <property type="molecule type" value="Genomic_DNA"/>
</dbReference>
<organism evidence="1 2">
    <name type="scientific">Guptibacillus hwajinpoensis</name>
    <dbReference type="NCBI Taxonomy" id="208199"/>
    <lineage>
        <taxon>Bacteria</taxon>
        <taxon>Bacillati</taxon>
        <taxon>Bacillota</taxon>
        <taxon>Bacilli</taxon>
        <taxon>Bacillales</taxon>
        <taxon>Guptibacillaceae</taxon>
        <taxon>Guptibacillus</taxon>
    </lineage>
</organism>
<gene>
    <name evidence="1" type="ORF">FBF83_05610</name>
</gene>